<dbReference type="InterPro" id="IPR039619">
    <property type="entry name" value="MAKR2/5"/>
</dbReference>
<dbReference type="GO" id="GO:0005886">
    <property type="term" value="C:plasma membrane"/>
    <property type="evidence" value="ECO:0007669"/>
    <property type="project" value="InterPro"/>
</dbReference>
<dbReference type="Proteomes" id="UP001341281">
    <property type="component" value="Chromosome 06"/>
</dbReference>
<reference evidence="1 2" key="1">
    <citation type="submission" date="2024-02" db="EMBL/GenBank/DDBJ databases">
        <title>High-quality chromosome-scale genome assembly of Pensacola bahiagrass (Paspalum notatum Flugge var. saurae).</title>
        <authorList>
            <person name="Vega J.M."/>
            <person name="Podio M."/>
            <person name="Orjuela J."/>
            <person name="Siena L.A."/>
            <person name="Pessino S.C."/>
            <person name="Combes M.C."/>
            <person name="Mariac C."/>
            <person name="Albertini E."/>
            <person name="Pupilli F."/>
            <person name="Ortiz J.P.A."/>
            <person name="Leblanc O."/>
        </authorList>
    </citation>
    <scope>NUCLEOTIDE SEQUENCE [LARGE SCALE GENOMIC DNA]</scope>
    <source>
        <strain evidence="1">R1</strain>
        <tissue evidence="1">Leaf</tissue>
    </source>
</reference>
<sequence>MKQREDLQLLKYLRVSGGAVAGAQRAPAAATTIAASAWAACKDGGGGVGVSGGDVDDDTTFFELEFAVPGDESAASDAEEERVEFNFAMDGDDDGKEEDATEADKMVEVVASVSPLGPVNKFSVMLLKLRRPTKAPAAAADGAAPAAPAPKQAYRFLIKFRMDETAPLTLLFMRDNSSRISDADRPVAVAAVVQAHKDVAT</sequence>
<proteinExistence type="predicted"/>
<evidence type="ECO:0000313" key="1">
    <source>
        <dbReference type="EMBL" id="WVZ82245.1"/>
    </source>
</evidence>
<organism evidence="1 2">
    <name type="scientific">Paspalum notatum var. saurae</name>
    <dbReference type="NCBI Taxonomy" id="547442"/>
    <lineage>
        <taxon>Eukaryota</taxon>
        <taxon>Viridiplantae</taxon>
        <taxon>Streptophyta</taxon>
        <taxon>Embryophyta</taxon>
        <taxon>Tracheophyta</taxon>
        <taxon>Spermatophyta</taxon>
        <taxon>Magnoliopsida</taxon>
        <taxon>Liliopsida</taxon>
        <taxon>Poales</taxon>
        <taxon>Poaceae</taxon>
        <taxon>PACMAD clade</taxon>
        <taxon>Panicoideae</taxon>
        <taxon>Andropogonodae</taxon>
        <taxon>Paspaleae</taxon>
        <taxon>Paspalinae</taxon>
        <taxon>Paspalum</taxon>
    </lineage>
</organism>
<keyword evidence="2" id="KW-1185">Reference proteome</keyword>
<dbReference type="EMBL" id="CP144750">
    <property type="protein sequence ID" value="WVZ82245.1"/>
    <property type="molecule type" value="Genomic_DNA"/>
</dbReference>
<gene>
    <name evidence="1" type="ORF">U9M48_029531</name>
</gene>
<name>A0AAQ3TYR7_PASNO</name>
<accession>A0AAQ3TYR7</accession>
<dbReference type="PANTHER" id="PTHR33929">
    <property type="entry name" value="MEMBRANE-ASSOCIATED KINASE REGULATOR 2-RELATED"/>
    <property type="match status" value="1"/>
</dbReference>
<protein>
    <submittedName>
        <fullName evidence="1">Uncharacterized protein</fullName>
    </submittedName>
</protein>
<dbReference type="PANTHER" id="PTHR33929:SF1">
    <property type="entry name" value="MEMBRANE-ASSOCIATED KINASE REGULATOR 2-RELATED"/>
    <property type="match status" value="1"/>
</dbReference>
<dbReference type="AlphaFoldDB" id="A0AAQ3TYR7"/>
<evidence type="ECO:0000313" key="2">
    <source>
        <dbReference type="Proteomes" id="UP001341281"/>
    </source>
</evidence>